<feature type="signal peptide" evidence="3">
    <location>
        <begin position="1"/>
        <end position="22"/>
    </location>
</feature>
<keyword evidence="5" id="KW-1185">Reference proteome</keyword>
<keyword evidence="2" id="KW-0812">Transmembrane</keyword>
<reference evidence="4 5" key="1">
    <citation type="submission" date="2024-07" db="EMBL/GenBank/DDBJ databases">
        <title>Section-level genome sequencing and comparative genomics of Aspergillus sections Usti and Cavernicolus.</title>
        <authorList>
            <consortium name="Lawrence Berkeley National Laboratory"/>
            <person name="Nybo J.L."/>
            <person name="Vesth T.C."/>
            <person name="Theobald S."/>
            <person name="Frisvad J.C."/>
            <person name="Larsen T.O."/>
            <person name="Kjaerboelling I."/>
            <person name="Rothschild-Mancinelli K."/>
            <person name="Lyhne E.K."/>
            <person name="Kogle M.E."/>
            <person name="Barry K."/>
            <person name="Clum A."/>
            <person name="Na H."/>
            <person name="Ledsgaard L."/>
            <person name="Lin J."/>
            <person name="Lipzen A."/>
            <person name="Kuo A."/>
            <person name="Riley R."/>
            <person name="Mondo S."/>
            <person name="Labutti K."/>
            <person name="Haridas S."/>
            <person name="Pangalinan J."/>
            <person name="Salamov A.A."/>
            <person name="Simmons B.A."/>
            <person name="Magnuson J.K."/>
            <person name="Chen J."/>
            <person name="Drula E."/>
            <person name="Henrissat B."/>
            <person name="Wiebenga A."/>
            <person name="Lubbers R.J."/>
            <person name="Gomes A.C."/>
            <person name="Makela M.R."/>
            <person name="Stajich J."/>
            <person name="Grigoriev I.V."/>
            <person name="Mortensen U.H."/>
            <person name="De Vries R.P."/>
            <person name="Baker S.E."/>
            <person name="Andersen M.R."/>
        </authorList>
    </citation>
    <scope>NUCLEOTIDE SEQUENCE [LARGE SCALE GENOMIC DNA]</scope>
    <source>
        <strain evidence="4 5">CBS 209.92</strain>
    </source>
</reference>
<feature type="compositionally biased region" description="Gly residues" evidence="1">
    <location>
        <begin position="465"/>
        <end position="476"/>
    </location>
</feature>
<evidence type="ECO:0000256" key="2">
    <source>
        <dbReference type="SAM" id="Phobius"/>
    </source>
</evidence>
<protein>
    <recommendedName>
        <fullName evidence="6">GPI anchored protein</fullName>
    </recommendedName>
</protein>
<dbReference type="Proteomes" id="UP001610563">
    <property type="component" value="Unassembled WGS sequence"/>
</dbReference>
<organism evidence="4 5">
    <name type="scientific">Aspergillus keveii</name>
    <dbReference type="NCBI Taxonomy" id="714993"/>
    <lineage>
        <taxon>Eukaryota</taxon>
        <taxon>Fungi</taxon>
        <taxon>Dikarya</taxon>
        <taxon>Ascomycota</taxon>
        <taxon>Pezizomycotina</taxon>
        <taxon>Eurotiomycetes</taxon>
        <taxon>Eurotiomycetidae</taxon>
        <taxon>Eurotiales</taxon>
        <taxon>Aspergillaceae</taxon>
        <taxon>Aspergillus</taxon>
        <taxon>Aspergillus subgen. Nidulantes</taxon>
    </lineage>
</organism>
<feature type="transmembrane region" description="Helical" evidence="2">
    <location>
        <begin position="429"/>
        <end position="449"/>
    </location>
</feature>
<sequence length="524" mass="55848">MIYHFSPLAAAVVAVLPIGAHARECLTNETIPEGYSHWTPSLDLTDPSQLTQFSDCDTLIGIIEVSRNFTGTIELPAVTNFSGYINLYEGPTYGLEAVFLPNVRYMESIQLHGAWGVKRLYAPKVETLDDLIVSVGVEEGAVFDLSALREVKYVSMAGYWSSFSLPSLETISSGMWVYTDPSRSETDVLVPMNINLPVLKQTDGLFLHGQIKSLSTPQLEILGHRQAYPSGMELHSNYSSMDGVFLPALREMYGDFWVSGGVSAVDLGLMQNTSAPIKIDVDSPIEIYSGLENAAGIFVRGPLAVINFTNLTTASDMNITTTSNIPISCPRALIDIYRYFSDPAEPAFCNAESLSAAGENPYLNPDYTPVGGYPTPSATITSDSASTSTWGYGYGSTPTPWWSPTPTPVYSPTPTPGGGGGKLSSGAEAAIATVAVVVGLVGIGGWIVARRRSKRAKTQSEGTVSGSGTGRTGGTELGVVAPAVVRPVITTNRRGDDGEEGEGLPRHSADVAPPPYSREEPGKV</sequence>
<keyword evidence="2" id="KW-0472">Membrane</keyword>
<comment type="caution">
    <text evidence="4">The sequence shown here is derived from an EMBL/GenBank/DDBJ whole genome shotgun (WGS) entry which is preliminary data.</text>
</comment>
<evidence type="ECO:0000313" key="4">
    <source>
        <dbReference type="EMBL" id="KAL2783295.1"/>
    </source>
</evidence>
<feature type="chain" id="PRO_5046342876" description="GPI anchored protein" evidence="3">
    <location>
        <begin position="23"/>
        <end position="524"/>
    </location>
</feature>
<keyword evidence="2" id="KW-1133">Transmembrane helix</keyword>
<evidence type="ECO:0000256" key="3">
    <source>
        <dbReference type="SAM" id="SignalP"/>
    </source>
</evidence>
<evidence type="ECO:0000313" key="5">
    <source>
        <dbReference type="Proteomes" id="UP001610563"/>
    </source>
</evidence>
<keyword evidence="3" id="KW-0732">Signal</keyword>
<accession>A0ABR4FJ74</accession>
<evidence type="ECO:0000256" key="1">
    <source>
        <dbReference type="SAM" id="MobiDB-lite"/>
    </source>
</evidence>
<gene>
    <name evidence="4" type="ORF">BJX66DRAFT_318773</name>
</gene>
<feature type="region of interest" description="Disordered" evidence="1">
    <location>
        <begin position="451"/>
        <end position="524"/>
    </location>
</feature>
<evidence type="ECO:0008006" key="6">
    <source>
        <dbReference type="Google" id="ProtNLM"/>
    </source>
</evidence>
<proteinExistence type="predicted"/>
<dbReference type="EMBL" id="JBFTWV010000248">
    <property type="protein sequence ID" value="KAL2783295.1"/>
    <property type="molecule type" value="Genomic_DNA"/>
</dbReference>
<name>A0ABR4FJ74_9EURO</name>